<comment type="caution">
    <text evidence="2">The sequence shown here is derived from an EMBL/GenBank/DDBJ whole genome shotgun (WGS) entry which is preliminary data.</text>
</comment>
<proteinExistence type="predicted"/>
<evidence type="ECO:0008006" key="3">
    <source>
        <dbReference type="Google" id="ProtNLM"/>
    </source>
</evidence>
<evidence type="ECO:0000256" key="1">
    <source>
        <dbReference type="SAM" id="Phobius"/>
    </source>
</evidence>
<protein>
    <recommendedName>
        <fullName evidence="3">DUF2149 domain-containing protein</fullName>
    </recommendedName>
</protein>
<reference evidence="2" key="1">
    <citation type="submission" date="2019-08" db="EMBL/GenBank/DDBJ databases">
        <authorList>
            <person name="Kucharzyk K."/>
            <person name="Murdoch R.W."/>
            <person name="Higgins S."/>
            <person name="Loffler F."/>
        </authorList>
    </citation>
    <scope>NUCLEOTIDE SEQUENCE</scope>
</reference>
<dbReference type="AlphaFoldDB" id="A0A645I8J7"/>
<accession>A0A645I8J7</accession>
<feature type="transmembrane region" description="Helical" evidence="1">
    <location>
        <begin position="21"/>
        <end position="44"/>
    </location>
</feature>
<gene>
    <name evidence="2" type="ORF">SDC9_194732</name>
</gene>
<dbReference type="InterPro" id="IPR018676">
    <property type="entry name" value="DUF2149"/>
</dbReference>
<name>A0A645I8J7_9ZZZZ</name>
<dbReference type="EMBL" id="VSSQ01108396">
    <property type="protein sequence ID" value="MPN47132.1"/>
    <property type="molecule type" value="Genomic_DNA"/>
</dbReference>
<keyword evidence="1" id="KW-0472">Membrane</keyword>
<evidence type="ECO:0000313" key="2">
    <source>
        <dbReference type="EMBL" id="MPN47132.1"/>
    </source>
</evidence>
<organism evidence="2">
    <name type="scientific">bioreactor metagenome</name>
    <dbReference type="NCBI Taxonomy" id="1076179"/>
    <lineage>
        <taxon>unclassified sequences</taxon>
        <taxon>metagenomes</taxon>
        <taxon>ecological metagenomes</taxon>
    </lineage>
</organism>
<keyword evidence="1" id="KW-1133">Transmembrane helix</keyword>
<dbReference type="Pfam" id="PF09919">
    <property type="entry name" value="DUF2149"/>
    <property type="match status" value="1"/>
</dbReference>
<sequence>MINRRMKVRRLSEEEVDPIAGVANLVDVMLVFSCGLLVALIMTWNLQDILFQKVDVEKGTQLTEVPQVEQKGGQGYSEMGKVYEDPETGKLILIEEMPANAQE</sequence>
<keyword evidence="1" id="KW-0812">Transmembrane</keyword>